<dbReference type="Proteomes" id="UP000887567">
    <property type="component" value="Unplaced"/>
</dbReference>
<dbReference type="AlphaFoldDB" id="A0A913XPQ6"/>
<keyword evidence="4" id="KW-0496">Mitochondrion</keyword>
<dbReference type="EnsemblMetazoa" id="XM_021052044.2">
    <property type="protein sequence ID" value="XP_020907703.1"/>
    <property type="gene ID" value="LOC110245747"/>
</dbReference>
<dbReference type="OMA" id="YSEPKAG"/>
<organism evidence="8 9">
    <name type="scientific">Exaiptasia diaphana</name>
    <name type="common">Tropical sea anemone</name>
    <name type="synonym">Aiptasia pulchella</name>
    <dbReference type="NCBI Taxonomy" id="2652724"/>
    <lineage>
        <taxon>Eukaryota</taxon>
        <taxon>Metazoa</taxon>
        <taxon>Cnidaria</taxon>
        <taxon>Anthozoa</taxon>
        <taxon>Hexacorallia</taxon>
        <taxon>Actiniaria</taxon>
        <taxon>Aiptasiidae</taxon>
        <taxon>Exaiptasia</taxon>
    </lineage>
</organism>
<dbReference type="InterPro" id="IPR003177">
    <property type="entry name" value="Cytc_oxidase_su7a_met"/>
</dbReference>
<feature type="transmembrane region" description="Helical" evidence="7">
    <location>
        <begin position="84"/>
        <end position="104"/>
    </location>
</feature>
<dbReference type="KEGG" id="epa:110245747"/>
<evidence type="ECO:0000256" key="2">
    <source>
        <dbReference type="ARBA" id="ARBA00009331"/>
    </source>
</evidence>
<protein>
    <submittedName>
        <fullName evidence="8">Uncharacterized protein</fullName>
    </submittedName>
</protein>
<keyword evidence="9" id="KW-1185">Reference proteome</keyword>
<evidence type="ECO:0000256" key="6">
    <source>
        <dbReference type="SAM" id="MobiDB-lite"/>
    </source>
</evidence>
<dbReference type="InterPro" id="IPR039297">
    <property type="entry name" value="COX7a"/>
</dbReference>
<keyword evidence="5 7" id="KW-0472">Membrane</keyword>
<evidence type="ECO:0000256" key="1">
    <source>
        <dbReference type="ARBA" id="ARBA00004273"/>
    </source>
</evidence>
<dbReference type="SUPFAM" id="SSF81419">
    <property type="entry name" value="Mitochondrial cytochrome c oxidase subunit VIIa"/>
    <property type="match status" value="1"/>
</dbReference>
<comment type="similarity">
    <text evidence="2">Belongs to the cytochrome c oxidase VIIa family.</text>
</comment>
<dbReference type="Gene3D" id="4.10.91.10">
    <property type="entry name" value="Cytochrome c oxidase, subunit VIIa"/>
    <property type="match status" value="1"/>
</dbReference>
<keyword evidence="7" id="KW-1133">Transmembrane helix</keyword>
<dbReference type="PANTHER" id="PTHR10510">
    <property type="entry name" value="CYTOCHROME C OXIDASE POLYPEPTIDE 7A"/>
    <property type="match status" value="1"/>
</dbReference>
<accession>A0A913XPQ6</accession>
<dbReference type="GO" id="GO:0097250">
    <property type="term" value="P:mitochondrial respirasome assembly"/>
    <property type="evidence" value="ECO:0007669"/>
    <property type="project" value="TreeGrafter"/>
</dbReference>
<dbReference type="RefSeq" id="XP_020907703.1">
    <property type="nucleotide sequence ID" value="XM_021052044.2"/>
</dbReference>
<evidence type="ECO:0000256" key="7">
    <source>
        <dbReference type="SAM" id="Phobius"/>
    </source>
</evidence>
<dbReference type="GO" id="GO:0002082">
    <property type="term" value="P:regulation of oxidative phosphorylation"/>
    <property type="evidence" value="ECO:0007669"/>
    <property type="project" value="TreeGrafter"/>
</dbReference>
<proteinExistence type="inferred from homology"/>
<dbReference type="GeneID" id="110245747"/>
<dbReference type="GO" id="GO:0005743">
    <property type="term" value="C:mitochondrial inner membrane"/>
    <property type="evidence" value="ECO:0007669"/>
    <property type="project" value="UniProtKB-SubCell"/>
</dbReference>
<name>A0A913XPQ6_EXADI</name>
<feature type="compositionally biased region" description="Polar residues" evidence="6">
    <location>
        <begin position="23"/>
        <end position="35"/>
    </location>
</feature>
<sequence length="110" mass="11810">MFYKHNTFTGKLATSEAQATYQPQGFSTAKPTGSAQAMDPVSTGKGGTLDSLSRIVKSQKLFQATQSPIYVGKGPKDVMLYRGAMALTLLGLSFTFFSVGQMALGMMKKK</sequence>
<feature type="region of interest" description="Disordered" evidence="6">
    <location>
        <begin position="23"/>
        <end position="46"/>
    </location>
</feature>
<evidence type="ECO:0000313" key="9">
    <source>
        <dbReference type="Proteomes" id="UP000887567"/>
    </source>
</evidence>
<keyword evidence="7" id="KW-0812">Transmembrane</keyword>
<comment type="subcellular location">
    <subcellularLocation>
        <location evidence="1">Mitochondrion inner membrane</location>
    </subcellularLocation>
</comment>
<reference evidence="8" key="1">
    <citation type="submission" date="2022-11" db="UniProtKB">
        <authorList>
            <consortium name="EnsemblMetazoa"/>
        </authorList>
    </citation>
    <scope>IDENTIFICATION</scope>
</reference>
<keyword evidence="3" id="KW-0999">Mitochondrion inner membrane</keyword>
<evidence type="ECO:0000256" key="3">
    <source>
        <dbReference type="ARBA" id="ARBA00022792"/>
    </source>
</evidence>
<dbReference type="Pfam" id="PF02238">
    <property type="entry name" value="COX7a"/>
    <property type="match status" value="1"/>
</dbReference>
<dbReference type="GO" id="GO:0006123">
    <property type="term" value="P:mitochondrial electron transport, cytochrome c to oxygen"/>
    <property type="evidence" value="ECO:0007669"/>
    <property type="project" value="InterPro"/>
</dbReference>
<evidence type="ECO:0000313" key="8">
    <source>
        <dbReference type="EnsemblMetazoa" id="XP_020907703.1"/>
    </source>
</evidence>
<evidence type="ECO:0000256" key="5">
    <source>
        <dbReference type="ARBA" id="ARBA00023136"/>
    </source>
</evidence>
<dbReference type="InterPro" id="IPR036539">
    <property type="entry name" value="Cyt_c_oxidase_su7a_sf"/>
</dbReference>
<dbReference type="PANTHER" id="PTHR10510:SF11">
    <property type="entry name" value="CYTOCHROME C OXIDASE SUBUNIT 7A, MITOCHONDRIAL"/>
    <property type="match status" value="1"/>
</dbReference>
<dbReference type="GO" id="GO:0045277">
    <property type="term" value="C:respiratory chain complex IV"/>
    <property type="evidence" value="ECO:0007669"/>
    <property type="project" value="InterPro"/>
</dbReference>
<dbReference type="OrthoDB" id="5966508at2759"/>
<evidence type="ECO:0000256" key="4">
    <source>
        <dbReference type="ARBA" id="ARBA00023128"/>
    </source>
</evidence>